<sequence length="341" mass="37158">MHVLLVKTSSMGDVIHTLPALTDARAAIPGLRVDWVVEEAFAELAARHPAVANVFPCALRRWRKHPIKARRTGEWADFKSAMQAVNYDAVIDAQGLIKSAFVTRLARGPKFGLDKHSAREGLSARVLDHPLSVVRGQHAIQRVRQLFSQALNYPLPDSAPDYGLPRAHVPAPLSQPGELVFCHGTTWPTKHYPEAFWRQLLELATAEGHRVHLPWGNDAEKARAERLAAGLERVEVLPKMGLDSLTDKLLGWDAFIAVDTGLAHLAAAAGLPGVALYGPTDPVLTGVQGVRASSLAADFPCAPCVQESCTYRGELGKGVEPPCFSTLKPETVWRALRRQSP</sequence>
<dbReference type="Pfam" id="PF01075">
    <property type="entry name" value="Glyco_transf_9"/>
    <property type="match status" value="1"/>
</dbReference>
<keyword evidence="7" id="KW-0448">Lipopolysaccharide biosynthesis</keyword>
<comment type="similarity">
    <text evidence="9">Belongs to the glycosyltransferase 9 family.</text>
</comment>
<evidence type="ECO:0000256" key="13">
    <source>
        <dbReference type="ARBA" id="ARBA00049201"/>
    </source>
</evidence>
<comment type="catalytic activity">
    <reaction evidence="13">
        <text>an alpha-Kdo-(2-&gt;4)-alpha-Kdo-(2-&gt;6)-lipid A + ADP-L-glycero-beta-D-manno-heptose = an L-alpha-D-Hep-(1-&gt;5)-[alpha-Kdo-(2-&gt;4)]-alpha-Kdo-(2-&gt;6)-lipid A + ADP + H(+)</text>
        <dbReference type="Rhea" id="RHEA:74067"/>
        <dbReference type="ChEBI" id="CHEBI:15378"/>
        <dbReference type="ChEBI" id="CHEBI:61506"/>
        <dbReference type="ChEBI" id="CHEBI:176431"/>
        <dbReference type="ChEBI" id="CHEBI:193068"/>
        <dbReference type="ChEBI" id="CHEBI:456216"/>
        <dbReference type="EC" id="2.4.99.23"/>
    </reaction>
</comment>
<dbReference type="InterPro" id="IPR011908">
    <property type="entry name" value="LipoPS_heptosylTferase-I"/>
</dbReference>
<evidence type="ECO:0000256" key="7">
    <source>
        <dbReference type="ARBA" id="ARBA00022985"/>
    </source>
</evidence>
<keyword evidence="6 14" id="KW-0808">Transferase</keyword>
<comment type="pathway">
    <text evidence="2">Bacterial outer membrane biogenesis; LPS core biosynthesis.</text>
</comment>
<evidence type="ECO:0000256" key="4">
    <source>
        <dbReference type="ARBA" id="ARBA00022519"/>
    </source>
</evidence>
<dbReference type="InterPro" id="IPR051199">
    <property type="entry name" value="LPS_LOS_Heptosyltrfase"/>
</dbReference>
<evidence type="ECO:0000256" key="11">
    <source>
        <dbReference type="ARBA" id="ARBA00044190"/>
    </source>
</evidence>
<keyword evidence="4" id="KW-0997">Cell inner membrane</keyword>
<name>A0A418XUX4_9GAMM</name>
<dbReference type="GO" id="GO:0005829">
    <property type="term" value="C:cytosol"/>
    <property type="evidence" value="ECO:0007669"/>
    <property type="project" value="TreeGrafter"/>
</dbReference>
<keyword evidence="15" id="KW-1185">Reference proteome</keyword>
<dbReference type="GO" id="GO:0009244">
    <property type="term" value="P:lipopolysaccharide core region biosynthetic process"/>
    <property type="evidence" value="ECO:0007669"/>
    <property type="project" value="InterPro"/>
</dbReference>
<dbReference type="Proteomes" id="UP000283734">
    <property type="component" value="Unassembled WGS sequence"/>
</dbReference>
<comment type="caution">
    <text evidence="14">The sequence shown here is derived from an EMBL/GenBank/DDBJ whole genome shotgun (WGS) entry which is preliminary data.</text>
</comment>
<evidence type="ECO:0000313" key="15">
    <source>
        <dbReference type="Proteomes" id="UP000283734"/>
    </source>
</evidence>
<accession>A0A418XUX4</accession>
<evidence type="ECO:0000256" key="6">
    <source>
        <dbReference type="ARBA" id="ARBA00022679"/>
    </source>
</evidence>
<dbReference type="AlphaFoldDB" id="A0A418XUX4"/>
<dbReference type="RefSeq" id="WP_022984753.1">
    <property type="nucleotide sequence ID" value="NZ_CAXGPP010000054.1"/>
</dbReference>
<protein>
    <recommendedName>
        <fullName evidence="11">Lipopolysaccharide heptosyltransferase 1</fullName>
        <ecNumber evidence="10">2.4.99.23</ecNumber>
    </recommendedName>
    <alternativeName>
        <fullName evidence="12">ADP-heptose:lipopolysaccharide heptosyltransferase I</fullName>
    </alternativeName>
</protein>
<dbReference type="EC" id="2.4.99.23" evidence="10"/>
<dbReference type="Gene3D" id="3.40.50.2000">
    <property type="entry name" value="Glycogen Phosphorylase B"/>
    <property type="match status" value="2"/>
</dbReference>
<keyword evidence="3" id="KW-1003">Cell membrane</keyword>
<dbReference type="PANTHER" id="PTHR30160">
    <property type="entry name" value="TETRAACYLDISACCHARIDE 4'-KINASE-RELATED"/>
    <property type="match status" value="1"/>
</dbReference>
<comment type="subcellular location">
    <subcellularLocation>
        <location evidence="1">Cell inner membrane</location>
        <topology evidence="1">Peripheral membrane protein</topology>
        <orientation evidence="1">Cytoplasmic side</orientation>
    </subcellularLocation>
</comment>
<keyword evidence="5" id="KW-0328">Glycosyltransferase</keyword>
<dbReference type="CDD" id="cd03789">
    <property type="entry name" value="GT9_LPS_heptosyltransferase"/>
    <property type="match status" value="1"/>
</dbReference>
<proteinExistence type="inferred from homology"/>
<organism evidence="14 15">
    <name type="scientific">Alcanivorax profundi</name>
    <dbReference type="NCBI Taxonomy" id="2338368"/>
    <lineage>
        <taxon>Bacteria</taxon>
        <taxon>Pseudomonadati</taxon>
        <taxon>Pseudomonadota</taxon>
        <taxon>Gammaproteobacteria</taxon>
        <taxon>Oceanospirillales</taxon>
        <taxon>Alcanivoracaceae</taxon>
        <taxon>Alcanivorax</taxon>
    </lineage>
</organism>
<dbReference type="GO" id="GO:0005886">
    <property type="term" value="C:plasma membrane"/>
    <property type="evidence" value="ECO:0007669"/>
    <property type="project" value="UniProtKB-SubCell"/>
</dbReference>
<evidence type="ECO:0000313" key="14">
    <source>
        <dbReference type="EMBL" id="RJG16501.1"/>
    </source>
</evidence>
<dbReference type="OrthoDB" id="9767552at2"/>
<evidence type="ECO:0000256" key="12">
    <source>
        <dbReference type="ARBA" id="ARBA00044330"/>
    </source>
</evidence>
<evidence type="ECO:0000256" key="10">
    <source>
        <dbReference type="ARBA" id="ARBA00044041"/>
    </source>
</evidence>
<evidence type="ECO:0000256" key="5">
    <source>
        <dbReference type="ARBA" id="ARBA00022676"/>
    </source>
</evidence>
<gene>
    <name evidence="14" type="primary">waaC</name>
    <name evidence="14" type="ORF">D4A39_14730</name>
</gene>
<reference evidence="14 15" key="1">
    <citation type="submission" date="2018-09" db="EMBL/GenBank/DDBJ databases">
        <title>Alcanivorax profundi sp. nov., isolated from 1000 m-depth seawater of the Mariana Trench.</title>
        <authorList>
            <person name="Liu J."/>
        </authorList>
    </citation>
    <scope>NUCLEOTIDE SEQUENCE [LARGE SCALE GENOMIC DNA]</scope>
    <source>
        <strain evidence="14 15">MTEO17</strain>
    </source>
</reference>
<evidence type="ECO:0000256" key="3">
    <source>
        <dbReference type="ARBA" id="ARBA00022475"/>
    </source>
</evidence>
<evidence type="ECO:0000256" key="1">
    <source>
        <dbReference type="ARBA" id="ARBA00004515"/>
    </source>
</evidence>
<evidence type="ECO:0000256" key="2">
    <source>
        <dbReference type="ARBA" id="ARBA00004713"/>
    </source>
</evidence>
<dbReference type="NCBIfam" id="TIGR02193">
    <property type="entry name" value="heptsyl_trn_I"/>
    <property type="match status" value="1"/>
</dbReference>
<keyword evidence="8" id="KW-0472">Membrane</keyword>
<evidence type="ECO:0000256" key="8">
    <source>
        <dbReference type="ARBA" id="ARBA00023136"/>
    </source>
</evidence>
<dbReference type="EMBL" id="QYYA01000005">
    <property type="protein sequence ID" value="RJG16501.1"/>
    <property type="molecule type" value="Genomic_DNA"/>
</dbReference>
<dbReference type="GO" id="GO:0008713">
    <property type="term" value="F:ADP-heptose-lipopolysaccharide heptosyltransferase activity"/>
    <property type="evidence" value="ECO:0007669"/>
    <property type="project" value="TreeGrafter"/>
</dbReference>
<evidence type="ECO:0000256" key="9">
    <source>
        <dbReference type="ARBA" id="ARBA00043995"/>
    </source>
</evidence>
<dbReference type="InterPro" id="IPR002201">
    <property type="entry name" value="Glyco_trans_9"/>
</dbReference>
<dbReference type="SUPFAM" id="SSF53756">
    <property type="entry name" value="UDP-Glycosyltransferase/glycogen phosphorylase"/>
    <property type="match status" value="1"/>
</dbReference>
<dbReference type="PANTHER" id="PTHR30160:SF19">
    <property type="entry name" value="LIPOPOLYSACCHARIDE HEPTOSYLTRANSFERASE 1"/>
    <property type="match status" value="1"/>
</dbReference>